<dbReference type="Pfam" id="PF01471">
    <property type="entry name" value="PG_binding_1"/>
    <property type="match status" value="1"/>
</dbReference>
<comment type="similarity">
    <text evidence="2">Belongs to the YkuD family.</text>
</comment>
<evidence type="ECO:0000256" key="2">
    <source>
        <dbReference type="ARBA" id="ARBA00005992"/>
    </source>
</evidence>
<feature type="transmembrane region" description="Helical" evidence="8">
    <location>
        <begin position="15"/>
        <end position="32"/>
    </location>
</feature>
<protein>
    <submittedName>
        <fullName evidence="10">Murein L,D-transpeptidase</fullName>
    </submittedName>
</protein>
<evidence type="ECO:0000259" key="9">
    <source>
        <dbReference type="PROSITE" id="PS52029"/>
    </source>
</evidence>
<dbReference type="CDD" id="cd16913">
    <property type="entry name" value="YkuD_like"/>
    <property type="match status" value="1"/>
</dbReference>
<feature type="active site" description="Nucleophile" evidence="7">
    <location>
        <position position="475"/>
    </location>
</feature>
<evidence type="ECO:0000256" key="4">
    <source>
        <dbReference type="ARBA" id="ARBA00022960"/>
    </source>
</evidence>
<accession>A0ABW4ZMZ7</accession>
<evidence type="ECO:0000256" key="1">
    <source>
        <dbReference type="ARBA" id="ARBA00004752"/>
    </source>
</evidence>
<dbReference type="PANTHER" id="PTHR41533:SF2">
    <property type="entry name" value="BLR7131 PROTEIN"/>
    <property type="match status" value="1"/>
</dbReference>
<gene>
    <name evidence="10" type="ORF">ACFSJU_13655</name>
</gene>
<dbReference type="SUPFAM" id="SSF141523">
    <property type="entry name" value="L,D-transpeptidase catalytic domain-like"/>
    <property type="match status" value="1"/>
</dbReference>
<dbReference type="InterPro" id="IPR005490">
    <property type="entry name" value="LD_TPept_cat_dom"/>
</dbReference>
<keyword evidence="8" id="KW-0472">Membrane</keyword>
<keyword evidence="8" id="KW-1133">Transmembrane helix</keyword>
<feature type="domain" description="L,D-TPase catalytic" evidence="9">
    <location>
        <begin position="324"/>
        <end position="503"/>
    </location>
</feature>
<dbReference type="Gene3D" id="1.10.101.10">
    <property type="entry name" value="PGBD-like superfamily/PGBD"/>
    <property type="match status" value="1"/>
</dbReference>
<dbReference type="Gene3D" id="2.40.440.10">
    <property type="entry name" value="L,D-transpeptidase catalytic domain-like"/>
    <property type="match status" value="1"/>
</dbReference>
<dbReference type="InterPro" id="IPR045380">
    <property type="entry name" value="LD_TPept_scaffold_dom"/>
</dbReference>
<evidence type="ECO:0000256" key="6">
    <source>
        <dbReference type="ARBA" id="ARBA00023316"/>
    </source>
</evidence>
<keyword evidence="11" id="KW-1185">Reference proteome</keyword>
<dbReference type="RefSeq" id="WP_255900853.1">
    <property type="nucleotide sequence ID" value="NZ_JAFMZO010000002.1"/>
</dbReference>
<dbReference type="Pfam" id="PF20142">
    <property type="entry name" value="Scaffold"/>
    <property type="match status" value="1"/>
</dbReference>
<evidence type="ECO:0000313" key="10">
    <source>
        <dbReference type="EMBL" id="MFD2163448.1"/>
    </source>
</evidence>
<dbReference type="PROSITE" id="PS51257">
    <property type="entry name" value="PROKAR_LIPOPROTEIN"/>
    <property type="match status" value="1"/>
</dbReference>
<dbReference type="Pfam" id="PF03734">
    <property type="entry name" value="YkuD"/>
    <property type="match status" value="1"/>
</dbReference>
<evidence type="ECO:0000256" key="5">
    <source>
        <dbReference type="ARBA" id="ARBA00022984"/>
    </source>
</evidence>
<keyword evidence="8" id="KW-0812">Transmembrane</keyword>
<reference evidence="11" key="1">
    <citation type="journal article" date="2019" name="Int. J. Syst. Evol. Microbiol.">
        <title>The Global Catalogue of Microorganisms (GCM) 10K type strain sequencing project: providing services to taxonomists for standard genome sequencing and annotation.</title>
        <authorList>
            <consortium name="The Broad Institute Genomics Platform"/>
            <consortium name="The Broad Institute Genome Sequencing Center for Infectious Disease"/>
            <person name="Wu L."/>
            <person name="Ma J."/>
        </authorList>
    </citation>
    <scope>NUCLEOTIDE SEQUENCE [LARGE SCALE GENOMIC DNA]</scope>
    <source>
        <strain evidence="11">KCTC 42217</strain>
    </source>
</reference>
<feature type="active site" description="Proton donor/acceptor" evidence="7">
    <location>
        <position position="456"/>
    </location>
</feature>
<dbReference type="InterPro" id="IPR002477">
    <property type="entry name" value="Peptidoglycan-bd-like"/>
</dbReference>
<dbReference type="SUPFAM" id="SSF47090">
    <property type="entry name" value="PGBD-like"/>
    <property type="match status" value="1"/>
</dbReference>
<keyword evidence="3" id="KW-0808">Transferase</keyword>
<dbReference type="Proteomes" id="UP001597387">
    <property type="component" value="Unassembled WGS sequence"/>
</dbReference>
<comment type="caution">
    <text evidence="10">The sequence shown here is derived from an EMBL/GenBank/DDBJ whole genome shotgun (WGS) entry which is preliminary data.</text>
</comment>
<comment type="pathway">
    <text evidence="1 7">Cell wall biogenesis; peptidoglycan biosynthesis.</text>
</comment>
<evidence type="ECO:0000256" key="3">
    <source>
        <dbReference type="ARBA" id="ARBA00022679"/>
    </source>
</evidence>
<evidence type="ECO:0000256" key="8">
    <source>
        <dbReference type="SAM" id="Phobius"/>
    </source>
</evidence>
<dbReference type="PROSITE" id="PS52029">
    <property type="entry name" value="LD_TPASE"/>
    <property type="match status" value="1"/>
</dbReference>
<evidence type="ECO:0000256" key="7">
    <source>
        <dbReference type="PROSITE-ProRule" id="PRU01373"/>
    </source>
</evidence>
<dbReference type="EMBL" id="JBHUHZ010000002">
    <property type="protein sequence ID" value="MFD2163448.1"/>
    <property type="molecule type" value="Genomic_DNA"/>
</dbReference>
<dbReference type="PANTHER" id="PTHR41533">
    <property type="entry name" value="L,D-TRANSPEPTIDASE HI_1667-RELATED"/>
    <property type="match status" value="1"/>
</dbReference>
<keyword evidence="5 7" id="KW-0573">Peptidoglycan synthesis</keyword>
<organism evidence="10 11">
    <name type="scientific">Paradesertivirga mongoliensis</name>
    <dbReference type="NCBI Taxonomy" id="2100740"/>
    <lineage>
        <taxon>Bacteria</taxon>
        <taxon>Pseudomonadati</taxon>
        <taxon>Bacteroidota</taxon>
        <taxon>Sphingobacteriia</taxon>
        <taxon>Sphingobacteriales</taxon>
        <taxon>Sphingobacteriaceae</taxon>
        <taxon>Paradesertivirga</taxon>
    </lineage>
</organism>
<dbReference type="InterPro" id="IPR036365">
    <property type="entry name" value="PGBD-like_sf"/>
</dbReference>
<proteinExistence type="inferred from homology"/>
<dbReference type="InterPro" id="IPR036366">
    <property type="entry name" value="PGBDSf"/>
</dbReference>
<dbReference type="InterPro" id="IPR052905">
    <property type="entry name" value="LD-transpeptidase_YkuD-like"/>
</dbReference>
<dbReference type="InterPro" id="IPR038063">
    <property type="entry name" value="Transpep_catalytic_dom"/>
</dbReference>
<keyword evidence="6 7" id="KW-0961">Cell wall biogenesis/degradation</keyword>
<evidence type="ECO:0000313" key="11">
    <source>
        <dbReference type="Proteomes" id="UP001597387"/>
    </source>
</evidence>
<sequence length="556" mass="64180">MITRHLTIMPVPFKLSLYFIVLIFSCLIFVGCKKKIALGEQPLLDSVYITQYMNSDPEFKENLDWAKKFYKERRFKLGWFKNNEIVPQAEKLFSVMSRSHEEGLDPEDYNLFNLEQKLKELDESKKDTSKYKDLQKKLDIALSAAYFNFASDYYRGLVVPRENKEVEWDVKRNKIKLHKALMTLLGERKSKYPYAEFKPLHKDYANLKKALARYREVQKQGGWPTIPSISLKPGQRSPAVPLLSRRLADLMDKQADSAVADSTVYGPRLVNAVKKFQQLHGQNPDGNIGPATIKMLNVPIQNRIRQIVINMERWRWIPKSFEPSYLLVNIPEYKLYVTEKSKTVMTMNVIVGKAMHATPIFSDKLEHVVIAPYWNIPPNILRDEIVPRVVSDPGYLDRMNIEVVTNKGAPVDPSSVDWSQAGSEGFGYVVRKRPGPKNDLGNVKFIFPNVDNIYLHDTPHDELFSQASRGFSHGCVRVEEPIKLAEYLLRNVSGWDRNSIMRQVSTGKERYVSVKEKLPVYLVYFTAKADENGNVQFFEDIYGHDSELASMYFTRL</sequence>
<name>A0ABW4ZMZ7_9SPHI</name>
<keyword evidence="4 7" id="KW-0133">Cell shape</keyword>